<name>A0A670Y951_PSETE</name>
<reference evidence="2" key="2">
    <citation type="submission" date="2025-09" db="UniProtKB">
        <authorList>
            <consortium name="Ensembl"/>
        </authorList>
    </citation>
    <scope>IDENTIFICATION</scope>
</reference>
<evidence type="ECO:0000313" key="3">
    <source>
        <dbReference type="Proteomes" id="UP000472273"/>
    </source>
</evidence>
<proteinExistence type="predicted"/>
<dbReference type="Ensembl" id="ENSPTXT00000006099.1">
    <property type="protein sequence ID" value="ENSPTXP00000005907.1"/>
    <property type="gene ID" value="ENSPTXG00000004315.1"/>
</dbReference>
<evidence type="ECO:0000313" key="2">
    <source>
        <dbReference type="Ensembl" id="ENSPTXP00000005907.1"/>
    </source>
</evidence>
<sequence>LHLVAFAEPNLHRLCFLLQKRKVLVTLIETCLPLLFAAILIGLRHRVHSVNHPNATLYHSKEVNELPSIFHRRHLGVPWELAYVPSNNTAVQNIAKRVEKDLKIEARWFPSEKEFERYIRFDNHSGNILAGVVFENCVANSQDPLPLQVRCSLGWSLQGHLLKLVHEIRLKYLLGEPDENVTSGAPEPVESHPGQEVGCNY</sequence>
<evidence type="ECO:0000256" key="1">
    <source>
        <dbReference type="SAM" id="MobiDB-lite"/>
    </source>
</evidence>
<accession>A0A670Y951</accession>
<dbReference type="GeneTree" id="ENSGT00940000155289"/>
<dbReference type="AlphaFoldDB" id="A0A670Y951"/>
<feature type="region of interest" description="Disordered" evidence="1">
    <location>
        <begin position="181"/>
        <end position="201"/>
    </location>
</feature>
<organism evidence="2 3">
    <name type="scientific">Pseudonaja textilis</name>
    <name type="common">Eastern brown snake</name>
    <dbReference type="NCBI Taxonomy" id="8673"/>
    <lineage>
        <taxon>Eukaryota</taxon>
        <taxon>Metazoa</taxon>
        <taxon>Chordata</taxon>
        <taxon>Craniata</taxon>
        <taxon>Vertebrata</taxon>
        <taxon>Euteleostomi</taxon>
        <taxon>Lepidosauria</taxon>
        <taxon>Squamata</taxon>
        <taxon>Bifurcata</taxon>
        <taxon>Unidentata</taxon>
        <taxon>Episquamata</taxon>
        <taxon>Toxicofera</taxon>
        <taxon>Serpentes</taxon>
        <taxon>Colubroidea</taxon>
        <taxon>Elapidae</taxon>
        <taxon>Hydrophiinae</taxon>
        <taxon>Pseudonaja</taxon>
    </lineage>
</organism>
<protein>
    <submittedName>
        <fullName evidence="2">Uncharacterized protein</fullName>
    </submittedName>
</protein>
<keyword evidence="3" id="KW-1185">Reference proteome</keyword>
<dbReference type="Proteomes" id="UP000472273">
    <property type="component" value="Unplaced"/>
</dbReference>
<reference evidence="2" key="1">
    <citation type="submission" date="2025-08" db="UniProtKB">
        <authorList>
            <consortium name="Ensembl"/>
        </authorList>
    </citation>
    <scope>IDENTIFICATION</scope>
</reference>